<name>A0AAD3XRD1_NEPGR</name>
<keyword evidence="5 12" id="KW-0812">Transmembrane</keyword>
<evidence type="ECO:0000256" key="4">
    <source>
        <dbReference type="ARBA" id="ARBA00022614"/>
    </source>
</evidence>
<feature type="domain" description="Leucine-rich repeat-containing N-terminal plant-type" evidence="14">
    <location>
        <begin position="51"/>
        <end position="86"/>
    </location>
</feature>
<dbReference type="EMBL" id="BSYO01000013">
    <property type="protein sequence ID" value="GMH13440.1"/>
    <property type="molecule type" value="Genomic_DNA"/>
</dbReference>
<dbReference type="SUPFAM" id="SSF52058">
    <property type="entry name" value="L domain-like"/>
    <property type="match status" value="1"/>
</dbReference>
<dbReference type="InterPro" id="IPR003591">
    <property type="entry name" value="Leu-rich_rpt_typical-subtyp"/>
</dbReference>
<dbReference type="PROSITE" id="PS51450">
    <property type="entry name" value="LRR"/>
    <property type="match status" value="1"/>
</dbReference>
<keyword evidence="10" id="KW-0675">Receptor</keyword>
<evidence type="ECO:0000256" key="6">
    <source>
        <dbReference type="ARBA" id="ARBA00022729"/>
    </source>
</evidence>
<evidence type="ECO:0000256" key="12">
    <source>
        <dbReference type="SAM" id="Phobius"/>
    </source>
</evidence>
<proteinExistence type="inferred from homology"/>
<keyword evidence="4" id="KW-0433">Leucine-rich repeat</keyword>
<evidence type="ECO:0000313" key="16">
    <source>
        <dbReference type="EMBL" id="GMH13440.1"/>
    </source>
</evidence>
<keyword evidence="7" id="KW-0677">Repeat</keyword>
<comment type="similarity">
    <text evidence="2">Belongs to the RLP family.</text>
</comment>
<dbReference type="InterPro" id="IPR001611">
    <property type="entry name" value="Leu-rich_rpt"/>
</dbReference>
<dbReference type="Pfam" id="PF00560">
    <property type="entry name" value="LRR_1"/>
    <property type="match status" value="1"/>
</dbReference>
<evidence type="ECO:0000259" key="15">
    <source>
        <dbReference type="Pfam" id="PF23598"/>
    </source>
</evidence>
<dbReference type="Proteomes" id="UP001279734">
    <property type="component" value="Unassembled WGS sequence"/>
</dbReference>
<protein>
    <recommendedName>
        <fullName evidence="18">Leucine-rich repeat-containing N-terminal plant-type domain-containing protein</fullName>
    </recommendedName>
</protein>
<dbReference type="AlphaFoldDB" id="A0AAD3XRD1"/>
<comment type="subcellular location">
    <subcellularLocation>
        <location evidence="1">Cell membrane</location>
        <topology evidence="1">Single-pass type I membrane protein</topology>
    </subcellularLocation>
</comment>
<reference evidence="16" key="1">
    <citation type="submission" date="2023-05" db="EMBL/GenBank/DDBJ databases">
        <title>Nepenthes gracilis genome sequencing.</title>
        <authorList>
            <person name="Fukushima K."/>
        </authorList>
    </citation>
    <scope>NUCLEOTIDE SEQUENCE</scope>
    <source>
        <strain evidence="16">SING2019-196</strain>
    </source>
</reference>
<evidence type="ECO:0000256" key="10">
    <source>
        <dbReference type="ARBA" id="ARBA00023170"/>
    </source>
</evidence>
<dbReference type="FunFam" id="3.80.10.10:FF:000041">
    <property type="entry name" value="LRR receptor-like serine/threonine-protein kinase ERECTA"/>
    <property type="match status" value="2"/>
</dbReference>
<evidence type="ECO:0000256" key="11">
    <source>
        <dbReference type="ARBA" id="ARBA00023180"/>
    </source>
</evidence>
<feature type="domain" description="Disease resistance R13L4/SHOC-2-like LRR" evidence="15">
    <location>
        <begin position="142"/>
        <end position="251"/>
    </location>
</feature>
<dbReference type="PRINTS" id="PR00019">
    <property type="entry name" value="LEURICHRPT"/>
</dbReference>
<evidence type="ECO:0000256" key="8">
    <source>
        <dbReference type="ARBA" id="ARBA00022989"/>
    </source>
</evidence>
<evidence type="ECO:0000256" key="2">
    <source>
        <dbReference type="ARBA" id="ARBA00009592"/>
    </source>
</evidence>
<comment type="caution">
    <text evidence="16">The sequence shown here is derived from an EMBL/GenBank/DDBJ whole genome shotgun (WGS) entry which is preliminary data.</text>
</comment>
<keyword evidence="3" id="KW-1003">Cell membrane</keyword>
<dbReference type="Pfam" id="PF23598">
    <property type="entry name" value="LRR_14"/>
    <property type="match status" value="1"/>
</dbReference>
<evidence type="ECO:0008006" key="18">
    <source>
        <dbReference type="Google" id="ProtNLM"/>
    </source>
</evidence>
<organism evidence="16 17">
    <name type="scientific">Nepenthes gracilis</name>
    <name type="common">Slender pitcher plant</name>
    <dbReference type="NCBI Taxonomy" id="150966"/>
    <lineage>
        <taxon>Eukaryota</taxon>
        <taxon>Viridiplantae</taxon>
        <taxon>Streptophyta</taxon>
        <taxon>Embryophyta</taxon>
        <taxon>Tracheophyta</taxon>
        <taxon>Spermatophyta</taxon>
        <taxon>Magnoliopsida</taxon>
        <taxon>eudicotyledons</taxon>
        <taxon>Gunneridae</taxon>
        <taxon>Pentapetalae</taxon>
        <taxon>Caryophyllales</taxon>
        <taxon>Nepenthaceae</taxon>
        <taxon>Nepenthes</taxon>
    </lineage>
</organism>
<dbReference type="SMART" id="SM00369">
    <property type="entry name" value="LRR_TYP"/>
    <property type="match status" value="5"/>
</dbReference>
<evidence type="ECO:0000256" key="9">
    <source>
        <dbReference type="ARBA" id="ARBA00023136"/>
    </source>
</evidence>
<dbReference type="PANTHER" id="PTHR27004:SF462">
    <property type="entry name" value="LRR RECEPTOR-LIKE KINASE"/>
    <property type="match status" value="1"/>
</dbReference>
<evidence type="ECO:0000256" key="13">
    <source>
        <dbReference type="SAM" id="SignalP"/>
    </source>
</evidence>
<feature type="transmembrane region" description="Helical" evidence="12">
    <location>
        <begin position="339"/>
        <end position="363"/>
    </location>
</feature>
<dbReference type="Pfam" id="PF08263">
    <property type="entry name" value="LRRNT_2"/>
    <property type="match status" value="1"/>
</dbReference>
<keyword evidence="11" id="KW-0325">Glycoprotein</keyword>
<dbReference type="InterPro" id="IPR055414">
    <property type="entry name" value="LRR_R13L4/SHOC2-like"/>
</dbReference>
<feature type="chain" id="PRO_5041973915" description="Leucine-rich repeat-containing N-terminal plant-type domain-containing protein" evidence="13">
    <location>
        <begin position="42"/>
        <end position="413"/>
    </location>
</feature>
<evidence type="ECO:0000256" key="3">
    <source>
        <dbReference type="ARBA" id="ARBA00022475"/>
    </source>
</evidence>
<gene>
    <name evidence="16" type="ORF">Nepgr_015281</name>
</gene>
<feature type="signal peptide" evidence="13">
    <location>
        <begin position="1"/>
        <end position="41"/>
    </location>
</feature>
<evidence type="ECO:0000256" key="1">
    <source>
        <dbReference type="ARBA" id="ARBA00004251"/>
    </source>
</evidence>
<evidence type="ECO:0000256" key="5">
    <source>
        <dbReference type="ARBA" id="ARBA00022692"/>
    </source>
</evidence>
<keyword evidence="8 12" id="KW-1133">Transmembrane helix</keyword>
<accession>A0AAD3XRD1</accession>
<dbReference type="PANTHER" id="PTHR27004">
    <property type="entry name" value="RECEPTOR-LIKE PROTEIN 12 ISOFORM X1"/>
    <property type="match status" value="1"/>
</dbReference>
<evidence type="ECO:0000259" key="14">
    <source>
        <dbReference type="Pfam" id="PF08263"/>
    </source>
</evidence>
<dbReference type="Gene3D" id="3.80.10.10">
    <property type="entry name" value="Ribonuclease Inhibitor"/>
    <property type="match status" value="1"/>
</dbReference>
<evidence type="ECO:0000256" key="7">
    <source>
        <dbReference type="ARBA" id="ARBA00022737"/>
    </source>
</evidence>
<dbReference type="GO" id="GO:0005886">
    <property type="term" value="C:plasma membrane"/>
    <property type="evidence" value="ECO:0007669"/>
    <property type="project" value="UniProtKB-SubCell"/>
</dbReference>
<dbReference type="InterPro" id="IPR032675">
    <property type="entry name" value="LRR_dom_sf"/>
</dbReference>
<sequence>MKIAHRLLLLEIHYALLSMDHFKSPSVLVFLLVLMFHSVLSQEETQPLSSHTDRLALVWLRSSLGLRAEDWPVKSDPCLIWRGINCRDGSVVGINISGFKRTRLGSQNPQLAVDALASLTNLESFNASFFALPGQIPDWFGSKLSNLRVLDLHSCSVVGAIPSSLGELLSLSIMDLSQNSLTGSIPTSIGNLAHLRRLDISGNMLSSTIPAQIGGLANLAELDLSSNRLEGSLPPEMKGLRSMRRLVVGNNRLVGVLPDDVFLALTHLEFLDLSHNYFEGKVPDYVHLSKSSLNTNCLQNMNKQRTLVECASFYSLKGLKFDDFGIPTETSPRKSHKQAIILAAILAAMILVLLLSLVLLLLLCARKRDSTNQLEDGRGGEIPAPIMGHLVEYLLTSRAWDHHLRSFNRWLFC</sequence>
<dbReference type="InterPro" id="IPR013210">
    <property type="entry name" value="LRR_N_plant-typ"/>
</dbReference>
<evidence type="ECO:0000313" key="17">
    <source>
        <dbReference type="Proteomes" id="UP001279734"/>
    </source>
</evidence>
<keyword evidence="17" id="KW-1185">Reference proteome</keyword>
<keyword evidence="9 12" id="KW-0472">Membrane</keyword>
<keyword evidence="6 13" id="KW-0732">Signal</keyword>